<evidence type="ECO:0000313" key="2">
    <source>
        <dbReference type="Proteomes" id="UP001596997"/>
    </source>
</evidence>
<keyword evidence="2" id="KW-1185">Reference proteome</keyword>
<accession>A0ABW3I1T0</accession>
<comment type="caution">
    <text evidence="1">The sequence shown here is derived from an EMBL/GenBank/DDBJ whole genome shotgun (WGS) entry which is preliminary data.</text>
</comment>
<organism evidence="1 2">
    <name type="scientific">Pseudofulvibacter geojedonensis</name>
    <dbReference type="NCBI Taxonomy" id="1123758"/>
    <lineage>
        <taxon>Bacteria</taxon>
        <taxon>Pseudomonadati</taxon>
        <taxon>Bacteroidota</taxon>
        <taxon>Flavobacteriia</taxon>
        <taxon>Flavobacteriales</taxon>
        <taxon>Flavobacteriaceae</taxon>
        <taxon>Pseudofulvibacter</taxon>
    </lineage>
</organism>
<proteinExistence type="predicted"/>
<dbReference type="EMBL" id="JBHTJM010000008">
    <property type="protein sequence ID" value="MFD0963778.1"/>
    <property type="molecule type" value="Genomic_DNA"/>
</dbReference>
<gene>
    <name evidence="1" type="ORF">ACFQ1O_07150</name>
</gene>
<reference evidence="2" key="1">
    <citation type="journal article" date="2019" name="Int. J. Syst. Evol. Microbiol.">
        <title>The Global Catalogue of Microorganisms (GCM) 10K type strain sequencing project: providing services to taxonomists for standard genome sequencing and annotation.</title>
        <authorList>
            <consortium name="The Broad Institute Genomics Platform"/>
            <consortium name="The Broad Institute Genome Sequencing Center for Infectious Disease"/>
            <person name="Wu L."/>
            <person name="Ma J."/>
        </authorList>
    </citation>
    <scope>NUCLEOTIDE SEQUENCE [LARGE SCALE GENOMIC DNA]</scope>
    <source>
        <strain evidence="2">CCUG 62114</strain>
    </source>
</reference>
<dbReference type="Pfam" id="PF11322">
    <property type="entry name" value="DUF3124"/>
    <property type="match status" value="1"/>
</dbReference>
<dbReference type="RefSeq" id="WP_377714846.1">
    <property type="nucleotide sequence ID" value="NZ_JBHTJM010000008.1"/>
</dbReference>
<dbReference type="InterPro" id="IPR021471">
    <property type="entry name" value="DUF3124"/>
</dbReference>
<sequence length="171" mass="19435">MRYLLLLAFLLLISCNQKNPNLNKSGKDELQSLELDQNIKLDKIKYQDKLYVPIYSDIYIDKQNPKQLLSATLSIRNTSSKDSIFISKINYYNTNGNLVKKFINNLISIPPMATINYVIEEDDDTGGNGANFIVELSSFSKNTKPLIQAIMIGQYSNKSFAFKTDAYSLNE</sequence>
<name>A0ABW3I1T0_9FLAO</name>
<dbReference type="PROSITE" id="PS51257">
    <property type="entry name" value="PROKAR_LIPOPROTEIN"/>
    <property type="match status" value="1"/>
</dbReference>
<dbReference type="Proteomes" id="UP001596997">
    <property type="component" value="Unassembled WGS sequence"/>
</dbReference>
<protein>
    <submittedName>
        <fullName evidence="1">DUF3124 domain-containing protein</fullName>
    </submittedName>
</protein>
<evidence type="ECO:0000313" key="1">
    <source>
        <dbReference type="EMBL" id="MFD0963778.1"/>
    </source>
</evidence>